<comment type="caution">
    <text evidence="1">The sequence shown here is derived from an EMBL/GenBank/DDBJ whole genome shotgun (WGS) entry which is preliminary data.</text>
</comment>
<reference evidence="1 2" key="1">
    <citation type="submission" date="2017-09" db="EMBL/GenBank/DDBJ databases">
        <title>Depth-based differentiation of microbial function through sediment-hosted aquifers and enrichment of novel symbionts in the deep terrestrial subsurface.</title>
        <authorList>
            <person name="Probst A.J."/>
            <person name="Ladd B."/>
            <person name="Jarett J.K."/>
            <person name="Geller-Mcgrath D.E."/>
            <person name="Sieber C.M."/>
            <person name="Emerson J.B."/>
            <person name="Anantharaman K."/>
            <person name="Thomas B.C."/>
            <person name="Malmstrom R."/>
            <person name="Stieglmeier M."/>
            <person name="Klingl A."/>
            <person name="Woyke T."/>
            <person name="Ryan C.M."/>
            <person name="Banfield J.F."/>
        </authorList>
    </citation>
    <scope>NUCLEOTIDE SEQUENCE [LARGE SCALE GENOMIC DNA]</scope>
    <source>
        <strain evidence="1">CG23_combo_of_CG06-09_8_20_14_all_49_15</strain>
    </source>
</reference>
<dbReference type="Proteomes" id="UP000230729">
    <property type="component" value="Unassembled WGS sequence"/>
</dbReference>
<proteinExistence type="predicted"/>
<sequence length="130" mass="15037">MEKILWVSRHAMHGVQMGALRRMFGADVKVVEDPRPFDSAERIVERVRQGGYDDVIVVAPLSVLARMVDLGLRPLWSEAEIVPRERADWSVRDRHYRFVRFRRVRRLVLEFDELGPAAVRQDADQAKGGE</sequence>
<organism evidence="1 2">
    <name type="scientific">Candidatus Falkowbacteria bacterium CG23_combo_of_CG06-09_8_20_14_all_49_15</name>
    <dbReference type="NCBI Taxonomy" id="1974572"/>
    <lineage>
        <taxon>Bacteria</taxon>
        <taxon>Candidatus Falkowiibacteriota</taxon>
    </lineage>
</organism>
<evidence type="ECO:0000313" key="2">
    <source>
        <dbReference type="Proteomes" id="UP000230729"/>
    </source>
</evidence>
<dbReference type="AlphaFoldDB" id="A0A2G9ZKZ7"/>
<gene>
    <name evidence="1" type="ORF">COX22_02235</name>
</gene>
<protein>
    <submittedName>
        <fullName evidence="1">Uncharacterized protein</fullName>
    </submittedName>
</protein>
<accession>A0A2G9ZKZ7</accession>
<name>A0A2G9ZKZ7_9BACT</name>
<evidence type="ECO:0000313" key="1">
    <source>
        <dbReference type="EMBL" id="PIP33847.1"/>
    </source>
</evidence>
<dbReference type="EMBL" id="PCSD01000046">
    <property type="protein sequence ID" value="PIP33847.1"/>
    <property type="molecule type" value="Genomic_DNA"/>
</dbReference>